<dbReference type="HAMAP" id="MF_00821">
    <property type="entry name" value="SecB"/>
    <property type="match status" value="1"/>
</dbReference>
<dbReference type="Gene3D" id="3.10.420.10">
    <property type="entry name" value="SecB-like"/>
    <property type="match status" value="1"/>
</dbReference>
<organism evidence="7 8">
    <name type="scientific">Lacibacterium aquatile</name>
    <dbReference type="NCBI Taxonomy" id="1168082"/>
    <lineage>
        <taxon>Bacteria</taxon>
        <taxon>Pseudomonadati</taxon>
        <taxon>Pseudomonadota</taxon>
        <taxon>Alphaproteobacteria</taxon>
        <taxon>Rhodospirillales</taxon>
        <taxon>Rhodospirillaceae</taxon>
    </lineage>
</organism>
<dbReference type="Pfam" id="PF02556">
    <property type="entry name" value="SecB"/>
    <property type="match status" value="1"/>
</dbReference>
<dbReference type="Proteomes" id="UP001597295">
    <property type="component" value="Unassembled WGS sequence"/>
</dbReference>
<evidence type="ECO:0000256" key="1">
    <source>
        <dbReference type="ARBA" id="ARBA00009990"/>
    </source>
</evidence>
<dbReference type="InterPro" id="IPR003708">
    <property type="entry name" value="SecB"/>
</dbReference>
<dbReference type="NCBIfam" id="NF004392">
    <property type="entry name" value="PRK05751.1-3"/>
    <property type="match status" value="1"/>
</dbReference>
<name>A0ABW5E1F6_9PROT</name>
<evidence type="ECO:0000256" key="4">
    <source>
        <dbReference type="ARBA" id="ARBA00023010"/>
    </source>
</evidence>
<keyword evidence="4 6" id="KW-0811">Translocation</keyword>
<comment type="subunit">
    <text evidence="6">Homotetramer, a dimer of dimers. One homotetramer interacts with 1 SecA dimer.</text>
</comment>
<reference evidence="8" key="1">
    <citation type="journal article" date="2019" name="Int. J. Syst. Evol. Microbiol.">
        <title>The Global Catalogue of Microorganisms (GCM) 10K type strain sequencing project: providing services to taxonomists for standard genome sequencing and annotation.</title>
        <authorList>
            <consortium name="The Broad Institute Genomics Platform"/>
            <consortium name="The Broad Institute Genome Sequencing Center for Infectious Disease"/>
            <person name="Wu L."/>
            <person name="Ma J."/>
        </authorList>
    </citation>
    <scope>NUCLEOTIDE SEQUENCE [LARGE SCALE GENOMIC DNA]</scope>
    <source>
        <strain evidence="8">CGMCC 1.19062</strain>
    </source>
</reference>
<comment type="caution">
    <text evidence="7">The sequence shown here is derived from an EMBL/GenBank/DDBJ whole genome shotgun (WGS) entry which is preliminary data.</text>
</comment>
<comment type="subcellular location">
    <subcellularLocation>
        <location evidence="6">Cytoplasm</location>
    </subcellularLocation>
</comment>
<dbReference type="NCBIfam" id="TIGR00809">
    <property type="entry name" value="secB"/>
    <property type="match status" value="1"/>
</dbReference>
<dbReference type="PANTHER" id="PTHR36918">
    <property type="match status" value="1"/>
</dbReference>
<evidence type="ECO:0000256" key="5">
    <source>
        <dbReference type="ARBA" id="ARBA00023186"/>
    </source>
</evidence>
<dbReference type="SUPFAM" id="SSF54611">
    <property type="entry name" value="SecB-like"/>
    <property type="match status" value="1"/>
</dbReference>
<sequence>MSEATTPNGAEATAGGPPVVINAQYIKDMSFENPNAPGSLVQQTAPQIELRVNVGARALTDALYEVQLSVNGTAKHGEETAFIVELSYGAVVTLNGVPEEHIQAVLLIEVPRLLFPYARNIVSDTVRDGGFPPLMLQPIDFVDLYQRQFANQQEQTATA</sequence>
<evidence type="ECO:0000256" key="3">
    <source>
        <dbReference type="ARBA" id="ARBA00022927"/>
    </source>
</evidence>
<dbReference type="PRINTS" id="PR01594">
    <property type="entry name" value="SECBCHAPRONE"/>
</dbReference>
<evidence type="ECO:0000313" key="7">
    <source>
        <dbReference type="EMBL" id="MFD2265300.1"/>
    </source>
</evidence>
<accession>A0ABW5E1F6</accession>
<comment type="similarity">
    <text evidence="1 6">Belongs to the SecB family.</text>
</comment>
<keyword evidence="3 6" id="KW-0653">Protein transport</keyword>
<protein>
    <recommendedName>
        <fullName evidence="6">Protein-export protein SecB</fullName>
    </recommendedName>
</protein>
<evidence type="ECO:0000313" key="8">
    <source>
        <dbReference type="Proteomes" id="UP001597295"/>
    </source>
</evidence>
<keyword evidence="6" id="KW-0963">Cytoplasm</keyword>
<dbReference type="InterPro" id="IPR035958">
    <property type="entry name" value="SecB-like_sf"/>
</dbReference>
<gene>
    <name evidence="6 7" type="primary">secB</name>
    <name evidence="7" type="ORF">ACFSM5_20520</name>
</gene>
<dbReference type="PANTHER" id="PTHR36918:SF1">
    <property type="entry name" value="PROTEIN-EXPORT PROTEIN SECB"/>
    <property type="match status" value="1"/>
</dbReference>
<keyword evidence="8" id="KW-1185">Reference proteome</keyword>
<keyword evidence="5 6" id="KW-0143">Chaperone</keyword>
<evidence type="ECO:0000256" key="2">
    <source>
        <dbReference type="ARBA" id="ARBA00022448"/>
    </source>
</evidence>
<dbReference type="RefSeq" id="WP_379878498.1">
    <property type="nucleotide sequence ID" value="NZ_JBHUIP010000016.1"/>
</dbReference>
<evidence type="ECO:0000256" key="6">
    <source>
        <dbReference type="HAMAP-Rule" id="MF_00821"/>
    </source>
</evidence>
<proteinExistence type="inferred from homology"/>
<comment type="function">
    <text evidence="6">One of the proteins required for the normal export of preproteins out of the cell cytoplasm. It is a molecular chaperone that binds to a subset of precursor proteins, maintaining them in a translocation-competent state. It also specifically binds to its receptor SecA.</text>
</comment>
<keyword evidence="2 6" id="KW-0813">Transport</keyword>
<dbReference type="EMBL" id="JBHUIP010000016">
    <property type="protein sequence ID" value="MFD2265300.1"/>
    <property type="molecule type" value="Genomic_DNA"/>
</dbReference>